<keyword evidence="6" id="KW-1185">Reference proteome</keyword>
<dbReference type="SUPFAM" id="SSF141571">
    <property type="entry name" value="Pentapeptide repeat-like"/>
    <property type="match status" value="1"/>
</dbReference>
<feature type="repeat" description="WD" evidence="3">
    <location>
        <begin position="1016"/>
        <end position="1057"/>
    </location>
</feature>
<organism evidence="5 6">
    <name type="scientific">Iningainema tapete BLCC-T55</name>
    <dbReference type="NCBI Taxonomy" id="2748662"/>
    <lineage>
        <taxon>Bacteria</taxon>
        <taxon>Bacillati</taxon>
        <taxon>Cyanobacteriota</taxon>
        <taxon>Cyanophyceae</taxon>
        <taxon>Nostocales</taxon>
        <taxon>Scytonemataceae</taxon>
        <taxon>Iningainema tapete</taxon>
    </lineage>
</organism>
<dbReference type="PROSITE" id="PS50294">
    <property type="entry name" value="WD_REPEATS_REGION"/>
    <property type="match status" value="12"/>
</dbReference>
<proteinExistence type="predicted"/>
<keyword evidence="2" id="KW-0677">Repeat</keyword>
<dbReference type="InterPro" id="IPR001680">
    <property type="entry name" value="WD40_rpt"/>
</dbReference>
<evidence type="ECO:0000313" key="5">
    <source>
        <dbReference type="EMBL" id="MBD2772522.1"/>
    </source>
</evidence>
<feature type="repeat" description="WD" evidence="3">
    <location>
        <begin position="630"/>
        <end position="671"/>
    </location>
</feature>
<dbReference type="Pfam" id="PF00400">
    <property type="entry name" value="WD40"/>
    <property type="match status" value="9"/>
</dbReference>
<sequence>MPRSLKVRRDCIEKVKLAVKRNGFPSQRTLSEEAGLALATVSNFLTGKPVDHATFEELCQKLALCWRDIADLDFEAPSVAIDQNGERKTKSIHQDWGEAIDVSVFYGRTEELATLEQWIVNEQCRLVTVIGMGGIGKTALSVKVAQLVQDNFDYLIWRSLRNAPPVQELLVELICFVSQQQETNLPETVDGKIAELLKHLGEKRCFLILDNAESILCTDKTSGAYCPGYEEYGQLLRCVGQSSHQSCLLLTSREKPKGLSSKEGRHLPVRSLKLSGLQQEEGYFILKEKGFAISENKSRALIEHYAGNPLALKIVATTIQELFQGDISQFLEQGIVIFGDISDLLEQQFNRLSILERQIMHWLAINREWVSLSQLREDIVPPLHQKTLLEALESLQHRSLIENTRAKFTQQSVVMEYVIDRFIDEVNQELTTGEIALFHTHALIKATSKDYLRNAQIRLILKPIADRLLAQFTNVENHLNQLLSNLQVLTSRKPGYAGGNILNLLWQLQVNVSGYDFSNLTIWQAYLQGMNLHQVNFTNSDLTKSVFTQTNAGILSAAFSPDGKLLATGTDNEICLWQIADSQQLIYYKGHIAWVVSVAFSPDGQILASGSNDQTIRLWNAHTGQCLKTLRGHTSWVQSVAFSPDGQILASGSNDQTIKLWDIHTGQCLKTLKGHTGRVLFVAFSSLNEQTLVSSGEDQTVRLWNISDGKCLRLLAIGINWILSVALSPDGQTLAVASEGNTVKLWNIQTGERVKTLLNYSNFVWAVAFNADGQVLATAGEDKTVKIWNVSTGECLQTLQEHTERVWLVVLSPDGQTLISASNDKTVKLWDFHTGQCLKTLKAYSNWVSSVAFSSDGQILASGSEDYQIRLWNVSTGYCLRTLQGHTNIVSSVVFAPNMAASEPLHSILASGSDDKTIKLWDTFTGECVGTLWGHGDWVQSVNFSPDGQILASGSRDQTVKLWDWRTGECLHTLYGHTHRVKSVAFSPQKSILASGSDDQTIKLWNVAEGACLETLKGHEDWVLWVAFSPCSRLLVSGSGDRTIKLWDISTGECLQTLTGHSNRVRSVVFSPDGQKLVSCSDDQTLKLWDSSTGVNLRTFEGHQKVVWSVAFSPNGQMLASGSKDETIKLWNMDTGQCLKTLRANRPYEGMNITGAIGLTAAQRATLKALGAVEFDSSQ</sequence>
<dbReference type="CDD" id="cd00200">
    <property type="entry name" value="WD40"/>
    <property type="match status" value="2"/>
</dbReference>
<dbReference type="Gene3D" id="3.40.50.300">
    <property type="entry name" value="P-loop containing nucleotide triphosphate hydrolases"/>
    <property type="match status" value="1"/>
</dbReference>
<feature type="repeat" description="WD" evidence="3">
    <location>
        <begin position="588"/>
        <end position="629"/>
    </location>
</feature>
<dbReference type="RefSeq" id="WP_190827193.1">
    <property type="nucleotide sequence ID" value="NZ_CAWPPI010000040.1"/>
</dbReference>
<protein>
    <recommendedName>
        <fullName evidence="4">NB-ARC domain-containing protein</fullName>
    </recommendedName>
</protein>
<feature type="repeat" description="WD" evidence="3">
    <location>
        <begin position="672"/>
        <end position="714"/>
    </location>
</feature>
<dbReference type="InterPro" id="IPR002182">
    <property type="entry name" value="NB-ARC"/>
</dbReference>
<dbReference type="SUPFAM" id="SSF50978">
    <property type="entry name" value="WD40 repeat-like"/>
    <property type="match status" value="2"/>
</dbReference>
<dbReference type="PRINTS" id="PR00320">
    <property type="entry name" value="GPROTEINBRPT"/>
</dbReference>
<dbReference type="Gene3D" id="2.130.10.10">
    <property type="entry name" value="YVTN repeat-like/Quinoprotein amine dehydrogenase"/>
    <property type="match status" value="7"/>
</dbReference>
<dbReference type="Pfam" id="PF25173">
    <property type="entry name" value="Beta-prop_WDR3_1st"/>
    <property type="match status" value="1"/>
</dbReference>
<feature type="repeat" description="WD" evidence="3">
    <location>
        <begin position="1058"/>
        <end position="1099"/>
    </location>
</feature>
<evidence type="ECO:0000256" key="2">
    <source>
        <dbReference type="ARBA" id="ARBA00022737"/>
    </source>
</evidence>
<dbReference type="AlphaFoldDB" id="A0A8J6XLA4"/>
<feature type="repeat" description="WD" evidence="3">
    <location>
        <begin position="757"/>
        <end position="798"/>
    </location>
</feature>
<reference evidence="5" key="1">
    <citation type="submission" date="2020-09" db="EMBL/GenBank/DDBJ databases">
        <title>Iningainema tapete sp. nov. (Scytonemataceae, Cyanobacteria) from greenhouses in central Florida (USA) produces two types of nodularin with biosynthetic potential for microcystin-LR and anabaenopeptins.</title>
        <authorList>
            <person name="Berthold D.E."/>
            <person name="Lefler F.W."/>
            <person name="Huang I.-S."/>
            <person name="Abdulla H."/>
            <person name="Zimba P.V."/>
            <person name="Laughinghouse H.D. IV."/>
        </authorList>
    </citation>
    <scope>NUCLEOTIDE SEQUENCE</scope>
    <source>
        <strain evidence="5">BLCCT55</strain>
    </source>
</reference>
<dbReference type="InterPro" id="IPR036322">
    <property type="entry name" value="WD40_repeat_dom_sf"/>
</dbReference>
<dbReference type="Pfam" id="PF00931">
    <property type="entry name" value="NB-ARC"/>
    <property type="match status" value="1"/>
</dbReference>
<evidence type="ECO:0000256" key="3">
    <source>
        <dbReference type="PROSITE-ProRule" id="PRU00221"/>
    </source>
</evidence>
<keyword evidence="1 3" id="KW-0853">WD repeat</keyword>
<feature type="repeat" description="WD" evidence="3">
    <location>
        <begin position="841"/>
        <end position="882"/>
    </location>
</feature>
<gene>
    <name evidence="5" type="ORF">ICL16_10645</name>
</gene>
<dbReference type="EMBL" id="JACXAE010000040">
    <property type="protein sequence ID" value="MBD2772522.1"/>
    <property type="molecule type" value="Genomic_DNA"/>
</dbReference>
<feature type="repeat" description="WD" evidence="3">
    <location>
        <begin position="974"/>
        <end position="1015"/>
    </location>
</feature>
<dbReference type="InterPro" id="IPR020472">
    <property type="entry name" value="WD40_PAC1"/>
</dbReference>
<dbReference type="Proteomes" id="UP000629098">
    <property type="component" value="Unassembled WGS sequence"/>
</dbReference>
<dbReference type="InterPro" id="IPR050505">
    <property type="entry name" value="WDR55/POC1"/>
</dbReference>
<feature type="repeat" description="WD" evidence="3">
    <location>
        <begin position="722"/>
        <end position="756"/>
    </location>
</feature>
<dbReference type="SUPFAM" id="SSF52540">
    <property type="entry name" value="P-loop containing nucleoside triphosphate hydrolases"/>
    <property type="match status" value="1"/>
</dbReference>
<name>A0A8J6XLA4_9CYAN</name>
<dbReference type="InterPro" id="IPR019775">
    <property type="entry name" value="WD40_repeat_CS"/>
</dbReference>
<feature type="domain" description="NB-ARC" evidence="4">
    <location>
        <begin position="111"/>
        <end position="291"/>
    </location>
</feature>
<feature type="repeat" description="WD" evidence="3">
    <location>
        <begin position="1100"/>
        <end position="1141"/>
    </location>
</feature>
<evidence type="ECO:0000313" key="6">
    <source>
        <dbReference type="Proteomes" id="UP000629098"/>
    </source>
</evidence>
<feature type="repeat" description="WD" evidence="3">
    <location>
        <begin position="883"/>
        <end position="931"/>
    </location>
</feature>
<dbReference type="PROSITE" id="PS00678">
    <property type="entry name" value="WD_REPEATS_1"/>
    <property type="match status" value="10"/>
</dbReference>
<dbReference type="GO" id="GO:0043531">
    <property type="term" value="F:ADP binding"/>
    <property type="evidence" value="ECO:0007669"/>
    <property type="project" value="InterPro"/>
</dbReference>
<accession>A0A8J6XLA4</accession>
<dbReference type="SMART" id="SM00320">
    <property type="entry name" value="WD40"/>
    <property type="match status" value="14"/>
</dbReference>
<dbReference type="InterPro" id="IPR027417">
    <property type="entry name" value="P-loop_NTPase"/>
</dbReference>
<dbReference type="PANTHER" id="PTHR44019">
    <property type="entry name" value="WD REPEAT-CONTAINING PROTEIN 55"/>
    <property type="match status" value="1"/>
</dbReference>
<comment type="caution">
    <text evidence="5">The sequence shown here is derived from an EMBL/GenBank/DDBJ whole genome shotgun (WGS) entry which is preliminary data.</text>
</comment>
<dbReference type="PANTHER" id="PTHR44019:SF8">
    <property type="entry name" value="POC1 CENTRIOLAR PROTEIN HOMOLOG"/>
    <property type="match status" value="1"/>
</dbReference>
<dbReference type="SUPFAM" id="SSF69304">
    <property type="entry name" value="Tricorn protease N-terminal domain"/>
    <property type="match status" value="1"/>
</dbReference>
<evidence type="ECO:0000256" key="1">
    <source>
        <dbReference type="ARBA" id="ARBA00022574"/>
    </source>
</evidence>
<evidence type="ECO:0000259" key="4">
    <source>
        <dbReference type="Pfam" id="PF00931"/>
    </source>
</evidence>
<dbReference type="PRINTS" id="PR00364">
    <property type="entry name" value="DISEASERSIST"/>
</dbReference>
<dbReference type="PROSITE" id="PS50082">
    <property type="entry name" value="WD_REPEATS_2"/>
    <property type="match status" value="13"/>
</dbReference>
<dbReference type="InterPro" id="IPR015943">
    <property type="entry name" value="WD40/YVTN_repeat-like_dom_sf"/>
</dbReference>
<feature type="repeat" description="WD" evidence="3">
    <location>
        <begin position="932"/>
        <end position="973"/>
    </location>
</feature>
<feature type="repeat" description="WD" evidence="3">
    <location>
        <begin position="799"/>
        <end position="840"/>
    </location>
</feature>